<organism evidence="7 8">
    <name type="scientific">Halioxenophilus aromaticivorans</name>
    <dbReference type="NCBI Taxonomy" id="1306992"/>
    <lineage>
        <taxon>Bacteria</taxon>
        <taxon>Pseudomonadati</taxon>
        <taxon>Pseudomonadota</taxon>
        <taxon>Gammaproteobacteria</taxon>
        <taxon>Alteromonadales</taxon>
        <taxon>Alteromonadaceae</taxon>
        <taxon>Halioxenophilus</taxon>
    </lineage>
</organism>
<keyword evidence="2 5" id="KW-0813">Transport</keyword>
<evidence type="ECO:0000256" key="1">
    <source>
        <dbReference type="ARBA" id="ARBA00004418"/>
    </source>
</evidence>
<dbReference type="PANTHER" id="PTHR30222:SF12">
    <property type="entry name" value="NORSPERMIDINE SENSOR"/>
    <property type="match status" value="1"/>
</dbReference>
<evidence type="ECO:0000313" key="8">
    <source>
        <dbReference type="Proteomes" id="UP001409585"/>
    </source>
</evidence>
<dbReference type="PRINTS" id="PR00909">
    <property type="entry name" value="SPERMDNBNDNG"/>
</dbReference>
<keyword evidence="8" id="KW-1185">Reference proteome</keyword>
<proteinExistence type="inferred from homology"/>
<evidence type="ECO:0000256" key="2">
    <source>
        <dbReference type="ARBA" id="ARBA00022448"/>
    </source>
</evidence>
<dbReference type="Gene3D" id="3.40.190.10">
    <property type="entry name" value="Periplasmic binding protein-like II"/>
    <property type="match status" value="2"/>
</dbReference>
<dbReference type="InterPro" id="IPR001188">
    <property type="entry name" value="Sperm_putr-bd"/>
</dbReference>
<name>A0AAV3U3V8_9ALTE</name>
<dbReference type="GO" id="GO:0042597">
    <property type="term" value="C:periplasmic space"/>
    <property type="evidence" value="ECO:0007669"/>
    <property type="project" value="UniProtKB-SubCell"/>
</dbReference>
<feature type="chain" id="PRO_5043842344" description="Putrescine-binding periplasmic protein" evidence="6">
    <location>
        <begin position="23"/>
        <end position="373"/>
    </location>
</feature>
<dbReference type="RefSeq" id="WP_345422645.1">
    <property type="nucleotide sequence ID" value="NZ_AP031496.1"/>
</dbReference>
<evidence type="ECO:0000256" key="4">
    <source>
        <dbReference type="ARBA" id="ARBA00022764"/>
    </source>
</evidence>
<dbReference type="AlphaFoldDB" id="A0AAV3U3V8"/>
<dbReference type="Pfam" id="PF13416">
    <property type="entry name" value="SBP_bac_8"/>
    <property type="match status" value="1"/>
</dbReference>
<evidence type="ECO:0000256" key="3">
    <source>
        <dbReference type="ARBA" id="ARBA00022729"/>
    </source>
</evidence>
<sequence>MYTPVILSLLLLLALVSSASNAAEQRQLKVYNWADYMDKRVLRKFEQETGIDVVYDTYASSAEVEAAIVAGGQGYDIVVPSLDFMAKQIRYGFFKRLDQSLLTNYGNLDRLILRKAAKMDIQNAHGVPYMWGTTGIGYNLDLVAEVLGDDAPTDSWDLLFKPKNLAKLAQCGVSVIDEPTELYAIALNYLGKNPNSTATSDYRQATEQLLAGLTKHINYFDSTDYAERLANGEICVALGWSEDIYQAMAHAKAGRPGVTISYSIPKEGTVQRVDMLAIPELAENVSEAHEFINFLMRPDVAAANTNYLANPNAIPSSRYMIDEAITQNQAIYPSQAVQAKLFTNNPRKTRLRQAIEDEWTVLIGNHKSAVADR</sequence>
<comment type="subcellular location">
    <subcellularLocation>
        <location evidence="1 5">Periplasm</location>
    </subcellularLocation>
</comment>
<feature type="signal peptide" evidence="6">
    <location>
        <begin position="1"/>
        <end position="22"/>
    </location>
</feature>
<reference evidence="8" key="1">
    <citation type="journal article" date="2019" name="Int. J. Syst. Evol. Microbiol.">
        <title>The Global Catalogue of Microorganisms (GCM) 10K type strain sequencing project: providing services to taxonomists for standard genome sequencing and annotation.</title>
        <authorList>
            <consortium name="The Broad Institute Genomics Platform"/>
            <consortium name="The Broad Institute Genome Sequencing Center for Infectious Disease"/>
            <person name="Wu L."/>
            <person name="Ma J."/>
        </authorList>
    </citation>
    <scope>NUCLEOTIDE SEQUENCE [LARGE SCALE GENOMIC DNA]</scope>
    <source>
        <strain evidence="8">JCM 19134</strain>
    </source>
</reference>
<protein>
    <recommendedName>
        <fullName evidence="5">Putrescine-binding periplasmic protein</fullName>
    </recommendedName>
</protein>
<evidence type="ECO:0000256" key="5">
    <source>
        <dbReference type="PIRNR" id="PIRNR019574"/>
    </source>
</evidence>
<accession>A0AAV3U3V8</accession>
<evidence type="ECO:0000313" key="7">
    <source>
        <dbReference type="EMBL" id="GAA4945292.1"/>
    </source>
</evidence>
<keyword evidence="3 6" id="KW-0732">Signal</keyword>
<dbReference type="PIRSF" id="PIRSF019574">
    <property type="entry name" value="Periplasmic_polyamine_BP"/>
    <property type="match status" value="1"/>
</dbReference>
<dbReference type="InterPro" id="IPR006059">
    <property type="entry name" value="SBP"/>
</dbReference>
<dbReference type="GO" id="GO:0019808">
    <property type="term" value="F:polyamine binding"/>
    <property type="evidence" value="ECO:0007669"/>
    <property type="project" value="InterPro"/>
</dbReference>
<dbReference type="PANTHER" id="PTHR30222">
    <property type="entry name" value="SPERMIDINE/PUTRESCINE-BINDING PERIPLASMIC PROTEIN"/>
    <property type="match status" value="1"/>
</dbReference>
<dbReference type="SUPFAM" id="SSF53850">
    <property type="entry name" value="Periplasmic binding protein-like II"/>
    <property type="match status" value="1"/>
</dbReference>
<dbReference type="Proteomes" id="UP001409585">
    <property type="component" value="Unassembled WGS sequence"/>
</dbReference>
<gene>
    <name evidence="7" type="primary">potF_2</name>
    <name evidence="7" type="ORF">GCM10025791_25560</name>
</gene>
<comment type="caution">
    <text evidence="7">The sequence shown here is derived from an EMBL/GenBank/DDBJ whole genome shotgun (WGS) entry which is preliminary data.</text>
</comment>
<comment type="similarity">
    <text evidence="5">Belongs to the bacterial solute-binding protein PotD/PotF family.</text>
</comment>
<comment type="function">
    <text evidence="5">Required for the activity of the bacterial periplasmic transport system of putrescine.</text>
</comment>
<keyword evidence="4 5" id="KW-0574">Periplasm</keyword>
<dbReference type="GO" id="GO:0015846">
    <property type="term" value="P:polyamine transport"/>
    <property type="evidence" value="ECO:0007669"/>
    <property type="project" value="InterPro"/>
</dbReference>
<evidence type="ECO:0000256" key="6">
    <source>
        <dbReference type="SAM" id="SignalP"/>
    </source>
</evidence>
<dbReference type="EMBL" id="BAABLX010000024">
    <property type="protein sequence ID" value="GAA4945292.1"/>
    <property type="molecule type" value="Genomic_DNA"/>
</dbReference>